<reference evidence="2" key="2">
    <citation type="journal article" date="2021" name="PeerJ">
        <title>Extensive microbial diversity within the chicken gut microbiome revealed by metagenomics and culture.</title>
        <authorList>
            <person name="Gilroy R."/>
            <person name="Ravi A."/>
            <person name="Getino M."/>
            <person name="Pursley I."/>
            <person name="Horton D.L."/>
            <person name="Alikhan N.F."/>
            <person name="Baker D."/>
            <person name="Gharbi K."/>
            <person name="Hall N."/>
            <person name="Watson M."/>
            <person name="Adriaenssens E.M."/>
            <person name="Foster-Nyarko E."/>
            <person name="Jarju S."/>
            <person name="Secka A."/>
            <person name="Antonio M."/>
            <person name="Oren A."/>
            <person name="Chaudhuri R.R."/>
            <person name="La Ragione R."/>
            <person name="Hildebrand F."/>
            <person name="Pallen M.J."/>
        </authorList>
    </citation>
    <scope>NUCLEOTIDE SEQUENCE</scope>
    <source>
        <strain evidence="2">ChiSjej1B19-3389</strain>
    </source>
</reference>
<feature type="compositionally biased region" description="Basic and acidic residues" evidence="1">
    <location>
        <begin position="311"/>
        <end position="324"/>
    </location>
</feature>
<protein>
    <submittedName>
        <fullName evidence="2">Uncharacterized protein</fullName>
    </submittedName>
</protein>
<accession>A0A9D1CVG7</accession>
<sequence length="324" mass="36634">MKQGQIIKSAAQALKPEELAQIHTYTRREMAQEEIYTFSVVLCDNDIDRDFECFDEEALYTLKRLFVGKTGIFDHDLKAENQTARIYDCYVERLQDKKTQTGKPYMRLVGKAYLPRCAKNEDLILALDSGIQKEVSVGCAISRRTCSVCGEDMGACAHQKGKKYRGRLCYATLSGITDAYEWSFVAVPAQRQAGVLKALKKEDMEGNTLQNIIKSLCAQQPVMLSAQDAQALYAHIRGLECDAGYGSAYRQELKDEVVRLSMLVQPEIAKETMQSLTEKMDIEELKAFKKGYMEKSAKVLPLRPQLFGPRESGKKTEENTDYKI</sequence>
<evidence type="ECO:0000313" key="3">
    <source>
        <dbReference type="Proteomes" id="UP000886787"/>
    </source>
</evidence>
<dbReference type="Proteomes" id="UP000886787">
    <property type="component" value="Unassembled WGS sequence"/>
</dbReference>
<feature type="region of interest" description="Disordered" evidence="1">
    <location>
        <begin position="303"/>
        <end position="324"/>
    </location>
</feature>
<dbReference type="EMBL" id="DVFW01000042">
    <property type="protein sequence ID" value="HIQ81199.1"/>
    <property type="molecule type" value="Genomic_DNA"/>
</dbReference>
<proteinExistence type="predicted"/>
<comment type="caution">
    <text evidence="2">The sequence shown here is derived from an EMBL/GenBank/DDBJ whole genome shotgun (WGS) entry which is preliminary data.</text>
</comment>
<organism evidence="2 3">
    <name type="scientific">Candidatus Scatavimonas merdigallinarum</name>
    <dbReference type="NCBI Taxonomy" id="2840914"/>
    <lineage>
        <taxon>Bacteria</taxon>
        <taxon>Bacillati</taxon>
        <taxon>Bacillota</taxon>
        <taxon>Clostridia</taxon>
        <taxon>Eubacteriales</taxon>
        <taxon>Oscillospiraceae</taxon>
        <taxon>Oscillospiraceae incertae sedis</taxon>
        <taxon>Candidatus Scatavimonas</taxon>
    </lineage>
</organism>
<dbReference type="AlphaFoldDB" id="A0A9D1CVG7"/>
<reference evidence="2" key="1">
    <citation type="submission" date="2020-10" db="EMBL/GenBank/DDBJ databases">
        <authorList>
            <person name="Gilroy R."/>
        </authorList>
    </citation>
    <scope>NUCLEOTIDE SEQUENCE</scope>
    <source>
        <strain evidence="2">ChiSjej1B19-3389</strain>
    </source>
</reference>
<evidence type="ECO:0000256" key="1">
    <source>
        <dbReference type="SAM" id="MobiDB-lite"/>
    </source>
</evidence>
<evidence type="ECO:0000313" key="2">
    <source>
        <dbReference type="EMBL" id="HIQ81199.1"/>
    </source>
</evidence>
<name>A0A9D1CVG7_9FIRM</name>
<gene>
    <name evidence="2" type="ORF">IAD32_07970</name>
</gene>